<evidence type="ECO:0000256" key="1">
    <source>
        <dbReference type="SAM" id="MobiDB-lite"/>
    </source>
</evidence>
<accession>A0A1I0YCP7</accession>
<feature type="compositionally biased region" description="Acidic residues" evidence="1">
    <location>
        <begin position="45"/>
        <end position="66"/>
    </location>
</feature>
<dbReference type="AlphaFoldDB" id="A0A1I0YCP7"/>
<evidence type="ECO:0000313" key="3">
    <source>
        <dbReference type="Proteomes" id="UP000199012"/>
    </source>
</evidence>
<reference evidence="2 3" key="1">
    <citation type="submission" date="2016-10" db="EMBL/GenBank/DDBJ databases">
        <authorList>
            <person name="de Groot N.N."/>
        </authorList>
    </citation>
    <scope>NUCLEOTIDE SEQUENCE [LARGE SCALE GENOMIC DNA]</scope>
    <source>
        <strain evidence="2 3">CGMCC 4.6945</strain>
    </source>
</reference>
<sequence>MSETTPLPGQDPELEQLSAELDAQPGPGDDDPTPDADGQVGALDLVDEEGSTFEPEEDTDAVEPPD</sequence>
<feature type="region of interest" description="Disordered" evidence="1">
    <location>
        <begin position="1"/>
        <end position="66"/>
    </location>
</feature>
<gene>
    <name evidence="2" type="ORF">SAMN05421867_10755</name>
</gene>
<evidence type="ECO:0000313" key="2">
    <source>
        <dbReference type="EMBL" id="SFB10962.1"/>
    </source>
</evidence>
<keyword evidence="3" id="KW-1185">Reference proteome</keyword>
<protein>
    <submittedName>
        <fullName evidence="2">Uncharacterized protein</fullName>
    </submittedName>
</protein>
<dbReference type="RefSeq" id="WP_090032565.1">
    <property type="nucleotide sequence ID" value="NZ_BONM01000019.1"/>
</dbReference>
<dbReference type="EMBL" id="FOKA01000007">
    <property type="protein sequence ID" value="SFB10962.1"/>
    <property type="molecule type" value="Genomic_DNA"/>
</dbReference>
<name>A0A1I0YCP7_9CELL</name>
<dbReference type="STRING" id="988821.SAMN05421867_10755"/>
<dbReference type="Proteomes" id="UP000199012">
    <property type="component" value="Unassembled WGS sequence"/>
</dbReference>
<organism evidence="2 3">
    <name type="scientific">Cellulomonas marina</name>
    <dbReference type="NCBI Taxonomy" id="988821"/>
    <lineage>
        <taxon>Bacteria</taxon>
        <taxon>Bacillati</taxon>
        <taxon>Actinomycetota</taxon>
        <taxon>Actinomycetes</taxon>
        <taxon>Micrococcales</taxon>
        <taxon>Cellulomonadaceae</taxon>
        <taxon>Cellulomonas</taxon>
    </lineage>
</organism>
<proteinExistence type="predicted"/>